<evidence type="ECO:0000256" key="4">
    <source>
        <dbReference type="ARBA" id="ARBA00023004"/>
    </source>
</evidence>
<reference evidence="8 9" key="1">
    <citation type="submission" date="2015-01" db="EMBL/GenBank/DDBJ databases">
        <title>Vibrio sp. C1 JCM 19231 whole genome shotgun sequence.</title>
        <authorList>
            <person name="Sawabe T."/>
            <person name="Meirelles P."/>
            <person name="Feng G."/>
            <person name="Sayaka M."/>
            <person name="Hattori M."/>
            <person name="Ohkuma M."/>
        </authorList>
    </citation>
    <scope>NUCLEOTIDE SEQUENCE [LARGE SCALE GENOMIC DNA]</scope>
    <source>
        <strain evidence="9">JCM 19231</strain>
    </source>
</reference>
<protein>
    <submittedName>
        <fullName evidence="8">Assimilatory nitrate reductase large subunit</fullName>
    </submittedName>
</protein>
<evidence type="ECO:0000256" key="3">
    <source>
        <dbReference type="ARBA" id="ARBA00023002"/>
    </source>
</evidence>
<dbReference type="PANTHER" id="PTHR43105">
    <property type="entry name" value="RESPIRATORY NITRATE REDUCTASE"/>
    <property type="match status" value="1"/>
</dbReference>
<keyword evidence="5" id="KW-0411">Iron-sulfur</keyword>
<dbReference type="GO" id="GO:0051539">
    <property type="term" value="F:4 iron, 4 sulfur cluster binding"/>
    <property type="evidence" value="ECO:0007669"/>
    <property type="project" value="UniProtKB-KW"/>
</dbReference>
<name>A0A0B8NRV1_9VIBR</name>
<sequence length="147" mass="16080">MEARPKSSGELEVRGDKDHPSNFGKLCTKGIALGDTVIHDGRLLAPTKKQQGKAETVSWDEALNLTANKFSEAIEKYGPDSVAFYVSGQLLTEDYYVANKLIKGFMGTSNIDSNSRLCMASSVVGHKRAFGTDTVPVCYEDIEQADW</sequence>
<keyword evidence="1" id="KW-0004">4Fe-4S</keyword>
<evidence type="ECO:0000313" key="9">
    <source>
        <dbReference type="Proteomes" id="UP000031671"/>
    </source>
</evidence>
<dbReference type="GO" id="GO:0016491">
    <property type="term" value="F:oxidoreductase activity"/>
    <property type="evidence" value="ECO:0007669"/>
    <property type="project" value="UniProtKB-KW"/>
</dbReference>
<dbReference type="GO" id="GO:0016020">
    <property type="term" value="C:membrane"/>
    <property type="evidence" value="ECO:0007669"/>
    <property type="project" value="TreeGrafter"/>
</dbReference>
<dbReference type="AlphaFoldDB" id="A0A0B8NRV1"/>
<reference evidence="8 9" key="2">
    <citation type="submission" date="2015-01" db="EMBL/GenBank/DDBJ databases">
        <authorList>
            <consortium name="NBRP consortium"/>
            <person name="Sawabe T."/>
            <person name="Meirelles P."/>
            <person name="Feng G."/>
            <person name="Sayaka M."/>
            <person name="Hattori M."/>
            <person name="Ohkuma M."/>
        </authorList>
    </citation>
    <scope>NUCLEOTIDE SEQUENCE [LARGE SCALE GENOMIC DNA]</scope>
    <source>
        <strain evidence="9">JCM 19231</strain>
    </source>
</reference>
<dbReference type="InterPro" id="IPR006963">
    <property type="entry name" value="Mopterin_OxRdtase_4Fe-4S_dom"/>
</dbReference>
<evidence type="ECO:0000313" key="8">
    <source>
        <dbReference type="EMBL" id="GAM57290.1"/>
    </source>
</evidence>
<dbReference type="EMBL" id="BBRZ01000050">
    <property type="protein sequence ID" value="GAM57290.1"/>
    <property type="molecule type" value="Genomic_DNA"/>
</dbReference>
<evidence type="ECO:0000259" key="6">
    <source>
        <dbReference type="Pfam" id="PF00384"/>
    </source>
</evidence>
<dbReference type="Gene3D" id="2.20.25.90">
    <property type="entry name" value="ADC-like domains"/>
    <property type="match status" value="1"/>
</dbReference>
<dbReference type="InterPro" id="IPR006656">
    <property type="entry name" value="Mopterin_OxRdtase"/>
</dbReference>
<keyword evidence="4" id="KW-0408">Iron</keyword>
<dbReference type="PANTHER" id="PTHR43105:SF9">
    <property type="entry name" value="NADPH-FE(3+) OXIDOREDUCTASE SUBUNIT ALPHA"/>
    <property type="match status" value="1"/>
</dbReference>
<dbReference type="Proteomes" id="UP000031671">
    <property type="component" value="Unassembled WGS sequence"/>
</dbReference>
<dbReference type="Pfam" id="PF00384">
    <property type="entry name" value="Molybdopterin"/>
    <property type="match status" value="1"/>
</dbReference>
<evidence type="ECO:0000256" key="5">
    <source>
        <dbReference type="ARBA" id="ARBA00023014"/>
    </source>
</evidence>
<keyword evidence="2" id="KW-0479">Metal-binding</keyword>
<dbReference type="InterPro" id="IPR050123">
    <property type="entry name" value="Prok_molybdopt-oxidoreductase"/>
</dbReference>
<feature type="domain" description="4Fe-4S Mo/W bis-MGD-type" evidence="7">
    <location>
        <begin position="11"/>
        <end position="37"/>
    </location>
</feature>
<dbReference type="Gene3D" id="3.40.228.10">
    <property type="entry name" value="Dimethylsulfoxide Reductase, domain 2"/>
    <property type="match status" value="1"/>
</dbReference>
<dbReference type="Pfam" id="PF04879">
    <property type="entry name" value="Molybdop_Fe4S4"/>
    <property type="match status" value="1"/>
</dbReference>
<feature type="domain" description="Molybdopterin oxidoreductase" evidence="6">
    <location>
        <begin position="42"/>
        <end position="146"/>
    </location>
</feature>
<keyword evidence="3" id="KW-0560">Oxidoreductase</keyword>
<evidence type="ECO:0000259" key="7">
    <source>
        <dbReference type="Pfam" id="PF04879"/>
    </source>
</evidence>
<evidence type="ECO:0000256" key="1">
    <source>
        <dbReference type="ARBA" id="ARBA00022485"/>
    </source>
</evidence>
<accession>A0A0B8NRV1</accession>
<comment type="caution">
    <text evidence="8">The sequence shown here is derived from an EMBL/GenBank/DDBJ whole genome shotgun (WGS) entry which is preliminary data.</text>
</comment>
<dbReference type="SUPFAM" id="SSF53706">
    <property type="entry name" value="Formate dehydrogenase/DMSO reductase, domains 1-3"/>
    <property type="match status" value="1"/>
</dbReference>
<evidence type="ECO:0000256" key="2">
    <source>
        <dbReference type="ARBA" id="ARBA00022723"/>
    </source>
</evidence>
<dbReference type="GO" id="GO:0046872">
    <property type="term" value="F:metal ion binding"/>
    <property type="evidence" value="ECO:0007669"/>
    <property type="project" value="UniProtKB-KW"/>
</dbReference>
<dbReference type="Gene3D" id="3.40.50.740">
    <property type="match status" value="1"/>
</dbReference>
<gene>
    <name evidence="8" type="ORF">JCM19231_1319</name>
</gene>
<proteinExistence type="predicted"/>
<organism evidence="8 9">
    <name type="scientific">Vibrio ishigakensis</name>
    <dbReference type="NCBI Taxonomy" id="1481914"/>
    <lineage>
        <taxon>Bacteria</taxon>
        <taxon>Pseudomonadati</taxon>
        <taxon>Pseudomonadota</taxon>
        <taxon>Gammaproteobacteria</taxon>
        <taxon>Vibrionales</taxon>
        <taxon>Vibrionaceae</taxon>
        <taxon>Vibrio</taxon>
    </lineage>
</organism>
<keyword evidence="9" id="KW-1185">Reference proteome</keyword>